<dbReference type="SUPFAM" id="SSF57756">
    <property type="entry name" value="Retrovirus zinc finger-like domains"/>
    <property type="match status" value="1"/>
</dbReference>
<evidence type="ECO:0000256" key="1">
    <source>
        <dbReference type="PROSITE-ProRule" id="PRU00047"/>
    </source>
</evidence>
<keyword evidence="1" id="KW-0863">Zinc-finger</keyword>
<name>A0A225V0J5_9STRA</name>
<protein>
    <recommendedName>
        <fullName evidence="3">CCHC-type domain-containing protein</fullName>
    </recommendedName>
</protein>
<evidence type="ECO:0000313" key="5">
    <source>
        <dbReference type="Proteomes" id="UP000198211"/>
    </source>
</evidence>
<keyword evidence="5" id="KW-1185">Reference proteome</keyword>
<dbReference type="PROSITE" id="PS50158">
    <property type="entry name" value="ZF_CCHC"/>
    <property type="match status" value="1"/>
</dbReference>
<comment type="caution">
    <text evidence="4">The sequence shown here is derived from an EMBL/GenBank/DDBJ whole genome shotgun (WGS) entry which is preliminary data.</text>
</comment>
<evidence type="ECO:0000259" key="3">
    <source>
        <dbReference type="PROSITE" id="PS50158"/>
    </source>
</evidence>
<dbReference type="InterPro" id="IPR036875">
    <property type="entry name" value="Znf_CCHC_sf"/>
</dbReference>
<keyword evidence="1" id="KW-0479">Metal-binding</keyword>
<dbReference type="EMBL" id="NBNE01009138">
    <property type="protein sequence ID" value="OWY98724.1"/>
    <property type="molecule type" value="Genomic_DNA"/>
</dbReference>
<evidence type="ECO:0000313" key="4">
    <source>
        <dbReference type="EMBL" id="OWY98724.1"/>
    </source>
</evidence>
<dbReference type="SMART" id="SM00343">
    <property type="entry name" value="ZnF_C2HC"/>
    <property type="match status" value="2"/>
</dbReference>
<dbReference type="InterPro" id="IPR001878">
    <property type="entry name" value="Znf_CCHC"/>
</dbReference>
<dbReference type="AlphaFoldDB" id="A0A225V0J5"/>
<keyword evidence="1" id="KW-0862">Zinc</keyword>
<dbReference type="Gene3D" id="4.10.60.10">
    <property type="entry name" value="Zinc finger, CCHC-type"/>
    <property type="match status" value="1"/>
</dbReference>
<gene>
    <name evidence="4" type="ORF">PHMEG_00030443</name>
</gene>
<dbReference type="Pfam" id="PF00098">
    <property type="entry name" value="zf-CCHC"/>
    <property type="match status" value="1"/>
</dbReference>
<accession>A0A225V0J5</accession>
<feature type="domain" description="CCHC-type" evidence="3">
    <location>
        <begin position="169"/>
        <end position="183"/>
    </location>
</feature>
<organism evidence="4 5">
    <name type="scientific">Phytophthora megakarya</name>
    <dbReference type="NCBI Taxonomy" id="4795"/>
    <lineage>
        <taxon>Eukaryota</taxon>
        <taxon>Sar</taxon>
        <taxon>Stramenopiles</taxon>
        <taxon>Oomycota</taxon>
        <taxon>Peronosporomycetes</taxon>
        <taxon>Peronosporales</taxon>
        <taxon>Peronosporaceae</taxon>
        <taxon>Phytophthora</taxon>
    </lineage>
</organism>
<feature type="compositionally biased region" description="Basic residues" evidence="2">
    <location>
        <begin position="106"/>
        <end position="116"/>
    </location>
</feature>
<dbReference type="GO" id="GO:0003676">
    <property type="term" value="F:nucleic acid binding"/>
    <property type="evidence" value="ECO:0007669"/>
    <property type="project" value="InterPro"/>
</dbReference>
<reference evidence="5" key="1">
    <citation type="submission" date="2017-03" db="EMBL/GenBank/DDBJ databases">
        <title>Phytopthora megakarya and P. palmivora, two closely related causual agents of cacao black pod achieved similar genome size and gene model numbers by different mechanisms.</title>
        <authorList>
            <person name="Ali S."/>
            <person name="Shao J."/>
            <person name="Larry D.J."/>
            <person name="Kronmiller B."/>
            <person name="Shen D."/>
            <person name="Strem M.D."/>
            <person name="Melnick R.L."/>
            <person name="Guiltinan M.J."/>
            <person name="Tyler B.M."/>
            <person name="Meinhardt L.W."/>
            <person name="Bailey B.A."/>
        </authorList>
    </citation>
    <scope>NUCLEOTIDE SEQUENCE [LARGE SCALE GENOMIC DNA]</scope>
    <source>
        <strain evidence="5">zdho120</strain>
    </source>
</reference>
<evidence type="ECO:0000256" key="2">
    <source>
        <dbReference type="SAM" id="MobiDB-lite"/>
    </source>
</evidence>
<dbReference type="GO" id="GO:0008270">
    <property type="term" value="F:zinc ion binding"/>
    <property type="evidence" value="ECO:0007669"/>
    <property type="project" value="UniProtKB-KW"/>
</dbReference>
<feature type="region of interest" description="Disordered" evidence="2">
    <location>
        <begin position="96"/>
        <end position="136"/>
    </location>
</feature>
<sequence>MANVAQGMMNIGESWAMAPSRYLTSVISGVSGTGIGAFVSGVAEHGLGGLEERQAVALFTNPQGVYNTFAGTWDSPPGRSWNGKYWAEQKVKTARQTAMTTGGQPKARKMVSRSKPKREVVTSGGDETDDNPQTKKLKAAVKQTSAGGTPSFVCSQLGHWVAQCTNGPKCYACGKFGHISRDCSDAAAKAQNDECLAKREQARQEPENASQVT</sequence>
<dbReference type="OrthoDB" id="3863715at2759"/>
<dbReference type="Proteomes" id="UP000198211">
    <property type="component" value="Unassembled WGS sequence"/>
</dbReference>
<proteinExistence type="predicted"/>